<keyword evidence="3" id="KW-0804">Transcription</keyword>
<dbReference type="Proteomes" id="UP001597180">
    <property type="component" value="Unassembled WGS sequence"/>
</dbReference>
<feature type="transmembrane region" description="Helical" evidence="4">
    <location>
        <begin position="287"/>
        <end position="309"/>
    </location>
</feature>
<evidence type="ECO:0000259" key="5">
    <source>
        <dbReference type="PROSITE" id="PS01124"/>
    </source>
</evidence>
<dbReference type="PROSITE" id="PS00041">
    <property type="entry name" value="HTH_ARAC_FAMILY_1"/>
    <property type="match status" value="1"/>
</dbReference>
<dbReference type="SUPFAM" id="SSF46689">
    <property type="entry name" value="Homeodomain-like"/>
    <property type="match status" value="2"/>
</dbReference>
<keyword evidence="4" id="KW-1133">Transmembrane helix</keyword>
<evidence type="ECO:0000256" key="1">
    <source>
        <dbReference type="ARBA" id="ARBA00023015"/>
    </source>
</evidence>
<dbReference type="EMBL" id="JBHTLU010000035">
    <property type="protein sequence ID" value="MFD1223506.1"/>
    <property type="molecule type" value="Genomic_DNA"/>
</dbReference>
<gene>
    <name evidence="7" type="ORF">ACFQ4B_25630</name>
</gene>
<feature type="domain" description="GGDEF" evidence="6">
    <location>
        <begin position="405"/>
        <end position="534"/>
    </location>
</feature>
<keyword evidence="2" id="KW-0238">DNA-binding</keyword>
<feature type="domain" description="HTH araC/xylS-type" evidence="5">
    <location>
        <begin position="660"/>
        <end position="758"/>
    </location>
</feature>
<sequence>MKFRSPSYLLKLMLFSILIGTLPVIVLGTFAYYNSSRTVQEKVNEGNKQLLQQMQMRVEQTLRTIDNSATQLLQSPTVTNAFDKDISNHDFEMVHELFKGISQIQTYELGIKDVFLLSLSKDWMVSSTGVNEYSSPDFKPQLLAFSQEAAGSFWASGTDDSASSSQRIYFVKKYPFNSVNPKGIICVVLSSDVMKEFAPDQNDKFGSSFILDQKFRIIDHQDRSKLRSNMSNQPYLKPLFEANNALGQYTDEIDGEAVTVTYRKSSYNGWSYVSLASNEQVNGQNKVIGWMTLLVCMAILVVTLILAWIGSKRMYSPIQSIYTTLVGIPSAADGGKDAAHSNGELHVIGERIDYLIRNQSLIMNELKGQQVQLKEFFVQKLFNGTIRPAEFEEKLGLYGLDEPWSSMCILAIQIDTLKDTRYEETNRDLLMFAINNIVGELVLAEQRLVPVVSSDFQVTLIGSSEEGQDFKEQIFALSDEIQKAVVQYLGIKISIGISRTFHSFSETQQALHEAMTSLKYRAGLGQESILFIEDVQPQKSNLYWFPHEGEQALFDAIRAGDPQQSELALKHFIGELFRPHTQHQSYQLSLLRFLVDLLKFGQELSIPMDRVAEDEASLFPALFKLRNVKEMEDWFWTRFVLPYIQELGNRRESQFKHISEAVIDMIQREFDSELTLEKCASRINYHPHYVSRVFRQEAGVNFGEYLAQYRIDMAKKWLKESDLKIVEIAERLQYNNSANFIRSFRKIVGMTPGQYREEEKKAPI</sequence>
<dbReference type="PANTHER" id="PTHR43280">
    <property type="entry name" value="ARAC-FAMILY TRANSCRIPTIONAL REGULATOR"/>
    <property type="match status" value="1"/>
</dbReference>
<dbReference type="PROSITE" id="PS50887">
    <property type="entry name" value="GGDEF"/>
    <property type="match status" value="1"/>
</dbReference>
<dbReference type="InterPro" id="IPR009057">
    <property type="entry name" value="Homeodomain-like_sf"/>
</dbReference>
<protein>
    <submittedName>
        <fullName evidence="7">Helix-turn-helix domain-containing protein</fullName>
    </submittedName>
</protein>
<proteinExistence type="predicted"/>
<keyword evidence="1" id="KW-0805">Transcription regulation</keyword>
<comment type="caution">
    <text evidence="7">The sequence shown here is derived from an EMBL/GenBank/DDBJ whole genome shotgun (WGS) entry which is preliminary data.</text>
</comment>
<evidence type="ECO:0000256" key="4">
    <source>
        <dbReference type="SAM" id="Phobius"/>
    </source>
</evidence>
<dbReference type="InterPro" id="IPR018062">
    <property type="entry name" value="HTH_AraC-typ_CS"/>
</dbReference>
<evidence type="ECO:0000256" key="3">
    <source>
        <dbReference type="ARBA" id="ARBA00023163"/>
    </source>
</evidence>
<dbReference type="Pfam" id="PF17853">
    <property type="entry name" value="GGDEF_2"/>
    <property type="match status" value="1"/>
</dbReference>
<name>A0ABW3USZ5_9BACL</name>
<evidence type="ECO:0000313" key="8">
    <source>
        <dbReference type="Proteomes" id="UP001597180"/>
    </source>
</evidence>
<dbReference type="InterPro" id="IPR000160">
    <property type="entry name" value="GGDEF_dom"/>
</dbReference>
<dbReference type="RefSeq" id="WP_345590845.1">
    <property type="nucleotide sequence ID" value="NZ_BAABJG010000024.1"/>
</dbReference>
<dbReference type="InterPro" id="IPR018060">
    <property type="entry name" value="HTH_AraC"/>
</dbReference>
<accession>A0ABW3USZ5</accession>
<evidence type="ECO:0000259" key="6">
    <source>
        <dbReference type="PROSITE" id="PS50887"/>
    </source>
</evidence>
<organism evidence="7 8">
    <name type="scientific">Paenibacillus vulneris</name>
    <dbReference type="NCBI Taxonomy" id="1133364"/>
    <lineage>
        <taxon>Bacteria</taxon>
        <taxon>Bacillati</taxon>
        <taxon>Bacillota</taxon>
        <taxon>Bacilli</taxon>
        <taxon>Bacillales</taxon>
        <taxon>Paenibacillaceae</taxon>
        <taxon>Paenibacillus</taxon>
    </lineage>
</organism>
<dbReference type="PRINTS" id="PR00032">
    <property type="entry name" value="HTHARAC"/>
</dbReference>
<keyword evidence="4" id="KW-0472">Membrane</keyword>
<keyword evidence="4" id="KW-0812">Transmembrane</keyword>
<reference evidence="8" key="1">
    <citation type="journal article" date="2019" name="Int. J. Syst. Evol. Microbiol.">
        <title>The Global Catalogue of Microorganisms (GCM) 10K type strain sequencing project: providing services to taxonomists for standard genome sequencing and annotation.</title>
        <authorList>
            <consortium name="The Broad Institute Genomics Platform"/>
            <consortium name="The Broad Institute Genome Sequencing Center for Infectious Disease"/>
            <person name="Wu L."/>
            <person name="Ma J."/>
        </authorList>
    </citation>
    <scope>NUCLEOTIDE SEQUENCE [LARGE SCALE GENOMIC DNA]</scope>
    <source>
        <strain evidence="8">CCUG 53270</strain>
    </source>
</reference>
<keyword evidence="8" id="KW-1185">Reference proteome</keyword>
<dbReference type="Gene3D" id="1.10.10.60">
    <property type="entry name" value="Homeodomain-like"/>
    <property type="match status" value="2"/>
</dbReference>
<dbReference type="InterPro" id="IPR020449">
    <property type="entry name" value="Tscrpt_reg_AraC-type_HTH"/>
</dbReference>
<dbReference type="PROSITE" id="PS01124">
    <property type="entry name" value="HTH_ARAC_FAMILY_2"/>
    <property type="match status" value="1"/>
</dbReference>
<evidence type="ECO:0000313" key="7">
    <source>
        <dbReference type="EMBL" id="MFD1223506.1"/>
    </source>
</evidence>
<dbReference type="SMART" id="SM00342">
    <property type="entry name" value="HTH_ARAC"/>
    <property type="match status" value="1"/>
</dbReference>
<feature type="transmembrane region" description="Helical" evidence="4">
    <location>
        <begin position="12"/>
        <end position="33"/>
    </location>
</feature>
<dbReference type="InterPro" id="IPR041522">
    <property type="entry name" value="CdaR_GGDEF"/>
</dbReference>
<dbReference type="PANTHER" id="PTHR43280:SF10">
    <property type="entry name" value="REGULATORY PROTEIN POCR"/>
    <property type="match status" value="1"/>
</dbReference>
<evidence type="ECO:0000256" key="2">
    <source>
        <dbReference type="ARBA" id="ARBA00023125"/>
    </source>
</evidence>
<dbReference type="Pfam" id="PF12833">
    <property type="entry name" value="HTH_18"/>
    <property type="match status" value="1"/>
</dbReference>